<evidence type="ECO:0000259" key="2">
    <source>
        <dbReference type="Pfam" id="PF02230"/>
    </source>
</evidence>
<dbReference type="InterPro" id="IPR029058">
    <property type="entry name" value="AB_hydrolase_fold"/>
</dbReference>
<evidence type="ECO:0000256" key="1">
    <source>
        <dbReference type="ARBA" id="ARBA00006499"/>
    </source>
</evidence>
<dbReference type="InterPro" id="IPR003140">
    <property type="entry name" value="PLipase/COase/thioEstase"/>
</dbReference>
<keyword evidence="4" id="KW-1185">Reference proteome</keyword>
<gene>
    <name evidence="3" type="ORF">B0H66DRAFT_566671</name>
</gene>
<name>A0AAE0HVR4_9PEZI</name>
<dbReference type="Proteomes" id="UP001283341">
    <property type="component" value="Unassembled WGS sequence"/>
</dbReference>
<dbReference type="SUPFAM" id="SSF53474">
    <property type="entry name" value="alpha/beta-Hydrolases"/>
    <property type="match status" value="1"/>
</dbReference>
<comment type="caution">
    <text evidence="3">The sequence shown here is derived from an EMBL/GenBank/DDBJ whole genome shotgun (WGS) entry which is preliminary data.</text>
</comment>
<dbReference type="Gene3D" id="3.40.50.1820">
    <property type="entry name" value="alpha/beta hydrolase"/>
    <property type="match status" value="1"/>
</dbReference>
<reference evidence="3" key="1">
    <citation type="journal article" date="2023" name="Mol. Phylogenet. Evol.">
        <title>Genome-scale phylogeny and comparative genomics of the fungal order Sordariales.</title>
        <authorList>
            <person name="Hensen N."/>
            <person name="Bonometti L."/>
            <person name="Westerberg I."/>
            <person name="Brannstrom I.O."/>
            <person name="Guillou S."/>
            <person name="Cros-Aarteil S."/>
            <person name="Calhoun S."/>
            <person name="Haridas S."/>
            <person name="Kuo A."/>
            <person name="Mondo S."/>
            <person name="Pangilinan J."/>
            <person name="Riley R."/>
            <person name="LaButti K."/>
            <person name="Andreopoulos B."/>
            <person name="Lipzen A."/>
            <person name="Chen C."/>
            <person name="Yan M."/>
            <person name="Daum C."/>
            <person name="Ng V."/>
            <person name="Clum A."/>
            <person name="Steindorff A."/>
            <person name="Ohm R.A."/>
            <person name="Martin F."/>
            <person name="Silar P."/>
            <person name="Natvig D.O."/>
            <person name="Lalanne C."/>
            <person name="Gautier V."/>
            <person name="Ament-Velasquez S.L."/>
            <person name="Kruys A."/>
            <person name="Hutchinson M.I."/>
            <person name="Powell A.J."/>
            <person name="Barry K."/>
            <person name="Miller A.N."/>
            <person name="Grigoriev I.V."/>
            <person name="Debuchy R."/>
            <person name="Gladieux P."/>
            <person name="Hiltunen Thoren M."/>
            <person name="Johannesson H."/>
        </authorList>
    </citation>
    <scope>NUCLEOTIDE SEQUENCE</scope>
    <source>
        <strain evidence="3">CBS 118394</strain>
    </source>
</reference>
<dbReference type="InterPro" id="IPR050565">
    <property type="entry name" value="LYPA1-2/EST-like"/>
</dbReference>
<dbReference type="PANTHER" id="PTHR10655">
    <property type="entry name" value="LYSOPHOSPHOLIPASE-RELATED"/>
    <property type="match status" value="1"/>
</dbReference>
<dbReference type="GO" id="GO:0008474">
    <property type="term" value="F:palmitoyl-(protein) hydrolase activity"/>
    <property type="evidence" value="ECO:0007669"/>
    <property type="project" value="TreeGrafter"/>
</dbReference>
<dbReference type="EMBL" id="JAUEDM010000007">
    <property type="protein sequence ID" value="KAK3313646.1"/>
    <property type="molecule type" value="Genomic_DNA"/>
</dbReference>
<protein>
    <submittedName>
        <fullName evidence="3">Alpha/Beta hydrolase protein</fullName>
    </submittedName>
</protein>
<sequence>MSPQMLHCRITHPRDGQMHTHTVIFLHGRGDTADNFSETINDSTDSHGRTLQDNLPSVRWVFPSSQLRVLARWPVESISQWFDTWDICNLADREELQQPGLKKSVASIRAIAEQEVARHLGGRWDRLILAGISQGGATAVHTLLNLNLPSGHTRLGGLLGFSCRFPFPGRTLAETRAVLGLDDVPEHDQVVRNTPVMIQHCTNDPLVRVEIGRQTRDTLQRFGAPVTWREYPRGGHWIQSPDGIDDSVAWLKEHVFAAGES</sequence>
<dbReference type="GO" id="GO:0052689">
    <property type="term" value="F:carboxylic ester hydrolase activity"/>
    <property type="evidence" value="ECO:0007669"/>
    <property type="project" value="TreeGrafter"/>
</dbReference>
<comment type="similarity">
    <text evidence="1">Belongs to the AB hydrolase superfamily. AB hydrolase 2 family.</text>
</comment>
<dbReference type="GO" id="GO:0005737">
    <property type="term" value="C:cytoplasm"/>
    <property type="evidence" value="ECO:0007669"/>
    <property type="project" value="TreeGrafter"/>
</dbReference>
<proteinExistence type="inferred from homology"/>
<dbReference type="PANTHER" id="PTHR10655:SF63">
    <property type="entry name" value="PHOSPHOLIPASE_CARBOXYLESTERASE_THIOESTERASE DOMAIN-CONTAINING PROTEIN"/>
    <property type="match status" value="1"/>
</dbReference>
<evidence type="ECO:0000313" key="4">
    <source>
        <dbReference type="Proteomes" id="UP001283341"/>
    </source>
</evidence>
<keyword evidence="3" id="KW-0378">Hydrolase</keyword>
<reference evidence="3" key="2">
    <citation type="submission" date="2023-06" db="EMBL/GenBank/DDBJ databases">
        <authorList>
            <consortium name="Lawrence Berkeley National Laboratory"/>
            <person name="Haridas S."/>
            <person name="Hensen N."/>
            <person name="Bonometti L."/>
            <person name="Westerberg I."/>
            <person name="Brannstrom I.O."/>
            <person name="Guillou S."/>
            <person name="Cros-Aarteil S."/>
            <person name="Calhoun S."/>
            <person name="Kuo A."/>
            <person name="Mondo S."/>
            <person name="Pangilinan J."/>
            <person name="Riley R."/>
            <person name="Labutti K."/>
            <person name="Andreopoulos B."/>
            <person name="Lipzen A."/>
            <person name="Chen C."/>
            <person name="Yanf M."/>
            <person name="Daum C."/>
            <person name="Ng V."/>
            <person name="Clum A."/>
            <person name="Steindorff A."/>
            <person name="Ohm R."/>
            <person name="Martin F."/>
            <person name="Silar P."/>
            <person name="Natvig D."/>
            <person name="Lalanne C."/>
            <person name="Gautier V."/>
            <person name="Ament-Velasquez S.L."/>
            <person name="Kruys A."/>
            <person name="Hutchinson M.I."/>
            <person name="Powell A.J."/>
            <person name="Barry K."/>
            <person name="Miller A.N."/>
            <person name="Grigoriev I.V."/>
            <person name="Debuchy R."/>
            <person name="Gladieux P."/>
            <person name="Thoren M.H."/>
            <person name="Johannesson H."/>
        </authorList>
    </citation>
    <scope>NUCLEOTIDE SEQUENCE</scope>
    <source>
        <strain evidence="3">CBS 118394</strain>
    </source>
</reference>
<organism evidence="3 4">
    <name type="scientific">Apodospora peruviana</name>
    <dbReference type="NCBI Taxonomy" id="516989"/>
    <lineage>
        <taxon>Eukaryota</taxon>
        <taxon>Fungi</taxon>
        <taxon>Dikarya</taxon>
        <taxon>Ascomycota</taxon>
        <taxon>Pezizomycotina</taxon>
        <taxon>Sordariomycetes</taxon>
        <taxon>Sordariomycetidae</taxon>
        <taxon>Sordariales</taxon>
        <taxon>Lasiosphaeriaceae</taxon>
        <taxon>Apodospora</taxon>
    </lineage>
</organism>
<dbReference type="Pfam" id="PF02230">
    <property type="entry name" value="Abhydrolase_2"/>
    <property type="match status" value="1"/>
</dbReference>
<accession>A0AAE0HVR4</accession>
<evidence type="ECO:0000313" key="3">
    <source>
        <dbReference type="EMBL" id="KAK3313646.1"/>
    </source>
</evidence>
<dbReference type="AlphaFoldDB" id="A0AAE0HVR4"/>
<feature type="domain" description="Phospholipase/carboxylesterase/thioesterase" evidence="2">
    <location>
        <begin position="17"/>
        <end position="239"/>
    </location>
</feature>